<evidence type="ECO:0000256" key="3">
    <source>
        <dbReference type="ARBA" id="ARBA00022692"/>
    </source>
</evidence>
<dbReference type="PANTHER" id="PTHR12668">
    <property type="entry name" value="TRANSMEMBRANE PROTEIN 14, 15"/>
    <property type="match status" value="1"/>
</dbReference>
<keyword evidence="8" id="KW-1185">Reference proteome</keyword>
<feature type="transmembrane region" description="Helical" evidence="6">
    <location>
        <begin position="31"/>
        <end position="50"/>
    </location>
</feature>
<evidence type="ECO:0000256" key="2">
    <source>
        <dbReference type="ARBA" id="ARBA00007590"/>
    </source>
</evidence>
<keyword evidence="5 6" id="KW-0472">Membrane</keyword>
<comment type="similarity">
    <text evidence="2">Belongs to the TMEM14 family.</text>
</comment>
<reference evidence="7" key="1">
    <citation type="submission" date="2020-11" db="EMBL/GenBank/DDBJ databases">
        <authorList>
            <person name="Whitehead M."/>
        </authorList>
    </citation>
    <scope>NUCLEOTIDE SEQUENCE</scope>
    <source>
        <strain evidence="7">EGII</strain>
    </source>
</reference>
<dbReference type="AlphaFoldDB" id="A0A811V9Y7"/>
<evidence type="ECO:0000313" key="7">
    <source>
        <dbReference type="EMBL" id="CAD7012087.1"/>
    </source>
</evidence>
<dbReference type="Proteomes" id="UP000606786">
    <property type="component" value="Unassembled WGS sequence"/>
</dbReference>
<organism evidence="7 8">
    <name type="scientific">Ceratitis capitata</name>
    <name type="common">Mediterranean fruit fly</name>
    <name type="synonym">Tephritis capitata</name>
    <dbReference type="NCBI Taxonomy" id="7213"/>
    <lineage>
        <taxon>Eukaryota</taxon>
        <taxon>Metazoa</taxon>
        <taxon>Ecdysozoa</taxon>
        <taxon>Arthropoda</taxon>
        <taxon>Hexapoda</taxon>
        <taxon>Insecta</taxon>
        <taxon>Pterygota</taxon>
        <taxon>Neoptera</taxon>
        <taxon>Endopterygota</taxon>
        <taxon>Diptera</taxon>
        <taxon>Brachycera</taxon>
        <taxon>Muscomorpha</taxon>
        <taxon>Tephritoidea</taxon>
        <taxon>Tephritidae</taxon>
        <taxon>Ceratitis</taxon>
        <taxon>Ceratitis</taxon>
    </lineage>
</organism>
<keyword evidence="3 6" id="KW-0812">Transmembrane</keyword>
<sequence>MNYFIDCAIHAQLSAKLANIHIFHNHFPGSIPSLGAGLAFGAILGVGAHFNSQDPPRPLLQLTTSVVLAGIMGARFQRSGKMMPAGMICIISVAAILRNLYTYNRYLPLPGRQQ</sequence>
<protein>
    <submittedName>
        <fullName evidence="7">(Mediterranean fruit fly) hypothetical protein</fullName>
    </submittedName>
</protein>
<dbReference type="EMBL" id="CAJHJT010000056">
    <property type="protein sequence ID" value="CAD7012087.1"/>
    <property type="molecule type" value="Genomic_DNA"/>
</dbReference>
<accession>A0A811V9Y7</accession>
<dbReference type="Gene3D" id="1.10.10.1740">
    <property type="entry name" value="Transmembrane protein 14-like"/>
    <property type="match status" value="1"/>
</dbReference>
<evidence type="ECO:0000256" key="6">
    <source>
        <dbReference type="SAM" id="Phobius"/>
    </source>
</evidence>
<name>A0A811V9Y7_CERCA</name>
<feature type="transmembrane region" description="Helical" evidence="6">
    <location>
        <begin position="82"/>
        <end position="101"/>
    </location>
</feature>
<evidence type="ECO:0000313" key="8">
    <source>
        <dbReference type="Proteomes" id="UP000606786"/>
    </source>
</evidence>
<evidence type="ECO:0000256" key="1">
    <source>
        <dbReference type="ARBA" id="ARBA00004370"/>
    </source>
</evidence>
<dbReference type="GO" id="GO:0031966">
    <property type="term" value="C:mitochondrial membrane"/>
    <property type="evidence" value="ECO:0007669"/>
    <property type="project" value="TreeGrafter"/>
</dbReference>
<comment type="caution">
    <text evidence="7">The sequence shown here is derived from an EMBL/GenBank/DDBJ whole genome shotgun (WGS) entry which is preliminary data.</text>
</comment>
<gene>
    <name evidence="7" type="ORF">CCAP1982_LOCUS20187</name>
</gene>
<dbReference type="OrthoDB" id="5620at2759"/>
<comment type="subcellular location">
    <subcellularLocation>
        <location evidence="1">Membrane</location>
    </subcellularLocation>
</comment>
<evidence type="ECO:0000256" key="4">
    <source>
        <dbReference type="ARBA" id="ARBA00022989"/>
    </source>
</evidence>
<dbReference type="InterPro" id="IPR005349">
    <property type="entry name" value="TMEM14"/>
</dbReference>
<dbReference type="PANTHER" id="PTHR12668:SF43">
    <property type="entry name" value="TRANSMEMBRANE PROTEIN 14 HOMOLOG"/>
    <property type="match status" value="1"/>
</dbReference>
<dbReference type="InterPro" id="IPR044890">
    <property type="entry name" value="TMEM14_sf"/>
</dbReference>
<keyword evidence="4 6" id="KW-1133">Transmembrane helix</keyword>
<proteinExistence type="inferred from homology"/>
<dbReference type="GO" id="GO:0070453">
    <property type="term" value="P:regulation of heme biosynthetic process"/>
    <property type="evidence" value="ECO:0007669"/>
    <property type="project" value="TreeGrafter"/>
</dbReference>
<dbReference type="Pfam" id="PF03647">
    <property type="entry name" value="Tmemb_14"/>
    <property type="match status" value="1"/>
</dbReference>
<evidence type="ECO:0000256" key="5">
    <source>
        <dbReference type="ARBA" id="ARBA00023136"/>
    </source>
</evidence>